<keyword evidence="3" id="KW-0813">Transport</keyword>
<dbReference type="InterPro" id="IPR013112">
    <property type="entry name" value="FAD-bd_8"/>
</dbReference>
<dbReference type="InterPro" id="IPR013121">
    <property type="entry name" value="Fe_red_NAD-bd_6"/>
</dbReference>
<accession>A0A1L9PYN2</accession>
<dbReference type="GO" id="GO:0015677">
    <property type="term" value="P:copper ion import"/>
    <property type="evidence" value="ECO:0007669"/>
    <property type="project" value="TreeGrafter"/>
</dbReference>
<sequence>MPRRSTAECEYNLPLLSVAFCLSVNSCANAMKRHIQDFSQDSELEYHWGYASRQVPCTSDAGACAYLDAVYHEHDLGMIYTFILWAVICGSLLLWVIGRHLFAIARVAGASKEQVSEGSRPRQSGWHRLVTSIKALSRRHLLPESVTAVFGHTTRLQILILAILVGYLTVFTFVGITYKVWYSPVEGSPGVYNTRTGLGPWSDRIGILAFALTPLSVLLSSRESLLSMITGVPYHHFMFLHRWTGYIIYIQSALHTIGWTIIEGKLYQPQPSAWNEWVAQTYVIWGIVAMILLSVMVAGSTKWGIRLTGYEFFRKSHYVLAMVYIGACWGHWQQLYCWMIASLIVWFLDRGIRLVRTFTLHHFNTPNTSHSFGMHVPNAQMTLFQRAHDGDIIRLDFEHNHDEWKIGQHFFLCFPDLSLWQSHPMTPCSLPGQSQTGQKHTYIIRSRKGITKQLAHLAQSQSTPSPNTSVLLSGPYGQSILSSDFYAQDDINVFCVAGGTGVTFVLPALLALTQSRKSQRRGLLEFVWVVRRRDDLKWIEPELNTLKEAAASMANFRIRIFVTRGTHDKEATGNTTSALTTSEVKESKEVIIEQSSSRSSSPPRITKQDTFAIHEPSSAASLSSGNTQHPPLGTQLAEFVDRTVSGPTRVIASGPLSMVKDLRSAVAQCNQPGAVWKGEERFDVQLVHDDRLEY</sequence>
<feature type="transmembrane region" description="Helical" evidence="10">
    <location>
        <begin position="317"/>
        <end position="348"/>
    </location>
</feature>
<dbReference type="InterPro" id="IPR051410">
    <property type="entry name" value="Ferric/Cupric_Reductase"/>
</dbReference>
<keyword evidence="7" id="KW-0560">Oxidoreductase</keyword>
<dbReference type="GO" id="GO:0006879">
    <property type="term" value="P:intracellular iron ion homeostasis"/>
    <property type="evidence" value="ECO:0007669"/>
    <property type="project" value="TreeGrafter"/>
</dbReference>
<keyword evidence="4 10" id="KW-0812">Transmembrane</keyword>
<evidence type="ECO:0000256" key="10">
    <source>
        <dbReference type="SAM" id="Phobius"/>
    </source>
</evidence>
<proteinExistence type="inferred from homology"/>
<evidence type="ECO:0000313" key="12">
    <source>
        <dbReference type="EMBL" id="OJJ06624.1"/>
    </source>
</evidence>
<dbReference type="InterPro" id="IPR017927">
    <property type="entry name" value="FAD-bd_FR_type"/>
</dbReference>
<evidence type="ECO:0000256" key="5">
    <source>
        <dbReference type="ARBA" id="ARBA00022982"/>
    </source>
</evidence>
<dbReference type="EMBL" id="KV878135">
    <property type="protein sequence ID" value="OJJ06624.1"/>
    <property type="molecule type" value="Genomic_DNA"/>
</dbReference>
<dbReference type="GO" id="GO:0005886">
    <property type="term" value="C:plasma membrane"/>
    <property type="evidence" value="ECO:0007669"/>
    <property type="project" value="TreeGrafter"/>
</dbReference>
<dbReference type="Pfam" id="PF08022">
    <property type="entry name" value="FAD_binding_8"/>
    <property type="match status" value="1"/>
</dbReference>
<feature type="domain" description="FAD-binding FR-type" evidence="11">
    <location>
        <begin position="347"/>
        <end position="482"/>
    </location>
</feature>
<evidence type="ECO:0000256" key="6">
    <source>
        <dbReference type="ARBA" id="ARBA00022989"/>
    </source>
</evidence>
<keyword evidence="6 10" id="KW-1133">Transmembrane helix</keyword>
<dbReference type="RefSeq" id="XP_040672386.1">
    <property type="nucleotide sequence ID" value="XM_040813437.1"/>
</dbReference>
<dbReference type="InterPro" id="IPR013130">
    <property type="entry name" value="Fe3_Rdtase_TM_dom"/>
</dbReference>
<evidence type="ECO:0000256" key="9">
    <source>
        <dbReference type="ARBA" id="ARBA00023136"/>
    </source>
</evidence>
<feature type="transmembrane region" description="Helical" evidence="10">
    <location>
        <begin position="240"/>
        <end position="262"/>
    </location>
</feature>
<reference evidence="13" key="1">
    <citation type="journal article" date="2017" name="Genome Biol.">
        <title>Comparative genomics reveals high biological diversity and specific adaptations in the industrially and medically important fungal genus Aspergillus.</title>
        <authorList>
            <person name="de Vries R.P."/>
            <person name="Riley R."/>
            <person name="Wiebenga A."/>
            <person name="Aguilar-Osorio G."/>
            <person name="Amillis S."/>
            <person name="Uchima C.A."/>
            <person name="Anderluh G."/>
            <person name="Asadollahi M."/>
            <person name="Askin M."/>
            <person name="Barry K."/>
            <person name="Battaglia E."/>
            <person name="Bayram O."/>
            <person name="Benocci T."/>
            <person name="Braus-Stromeyer S.A."/>
            <person name="Caldana C."/>
            <person name="Canovas D."/>
            <person name="Cerqueira G.C."/>
            <person name="Chen F."/>
            <person name="Chen W."/>
            <person name="Choi C."/>
            <person name="Clum A."/>
            <person name="Dos Santos R.A."/>
            <person name="Damasio A.R."/>
            <person name="Diallinas G."/>
            <person name="Emri T."/>
            <person name="Fekete E."/>
            <person name="Flipphi M."/>
            <person name="Freyberg S."/>
            <person name="Gallo A."/>
            <person name="Gournas C."/>
            <person name="Habgood R."/>
            <person name="Hainaut M."/>
            <person name="Harispe M.L."/>
            <person name="Henrissat B."/>
            <person name="Hilden K.S."/>
            <person name="Hope R."/>
            <person name="Hossain A."/>
            <person name="Karabika E."/>
            <person name="Karaffa L."/>
            <person name="Karanyi Z."/>
            <person name="Krasevec N."/>
            <person name="Kuo A."/>
            <person name="Kusch H."/>
            <person name="LaButti K."/>
            <person name="Lagendijk E.L."/>
            <person name="Lapidus A."/>
            <person name="Levasseur A."/>
            <person name="Lindquist E."/>
            <person name="Lipzen A."/>
            <person name="Logrieco A.F."/>
            <person name="MacCabe A."/>
            <person name="Maekelae M.R."/>
            <person name="Malavazi I."/>
            <person name="Melin P."/>
            <person name="Meyer V."/>
            <person name="Mielnichuk N."/>
            <person name="Miskei M."/>
            <person name="Molnar A.P."/>
            <person name="Mule G."/>
            <person name="Ngan C.Y."/>
            <person name="Orejas M."/>
            <person name="Orosz E."/>
            <person name="Ouedraogo J.P."/>
            <person name="Overkamp K.M."/>
            <person name="Park H.-S."/>
            <person name="Perrone G."/>
            <person name="Piumi F."/>
            <person name="Punt P.J."/>
            <person name="Ram A.F."/>
            <person name="Ramon A."/>
            <person name="Rauscher S."/>
            <person name="Record E."/>
            <person name="Riano-Pachon D.M."/>
            <person name="Robert V."/>
            <person name="Roehrig J."/>
            <person name="Ruller R."/>
            <person name="Salamov A."/>
            <person name="Salih N.S."/>
            <person name="Samson R.A."/>
            <person name="Sandor E."/>
            <person name="Sanguinetti M."/>
            <person name="Schuetze T."/>
            <person name="Sepcic K."/>
            <person name="Shelest E."/>
            <person name="Sherlock G."/>
            <person name="Sophianopoulou V."/>
            <person name="Squina F.M."/>
            <person name="Sun H."/>
            <person name="Susca A."/>
            <person name="Todd R.B."/>
            <person name="Tsang A."/>
            <person name="Unkles S.E."/>
            <person name="van de Wiele N."/>
            <person name="van Rossen-Uffink D."/>
            <person name="Oliveira J.V."/>
            <person name="Vesth T.C."/>
            <person name="Visser J."/>
            <person name="Yu J.-H."/>
            <person name="Zhou M."/>
            <person name="Andersen M.R."/>
            <person name="Archer D.B."/>
            <person name="Baker S.E."/>
            <person name="Benoit I."/>
            <person name="Brakhage A.A."/>
            <person name="Braus G.H."/>
            <person name="Fischer R."/>
            <person name="Frisvad J.C."/>
            <person name="Goldman G.H."/>
            <person name="Houbraken J."/>
            <person name="Oakley B."/>
            <person name="Pocsi I."/>
            <person name="Scazzocchio C."/>
            <person name="Seiboth B."/>
            <person name="vanKuyk P.A."/>
            <person name="Wortman J."/>
            <person name="Dyer P.S."/>
            <person name="Grigoriev I.V."/>
        </authorList>
    </citation>
    <scope>NUCLEOTIDE SEQUENCE [LARGE SCALE GENOMIC DNA]</scope>
    <source>
        <strain evidence="13">CBS 583.65</strain>
    </source>
</reference>
<evidence type="ECO:0000256" key="7">
    <source>
        <dbReference type="ARBA" id="ARBA00023002"/>
    </source>
</evidence>
<evidence type="ECO:0000256" key="8">
    <source>
        <dbReference type="ARBA" id="ARBA00023065"/>
    </source>
</evidence>
<dbReference type="GO" id="GO:0006826">
    <property type="term" value="P:iron ion transport"/>
    <property type="evidence" value="ECO:0007669"/>
    <property type="project" value="TreeGrafter"/>
</dbReference>
<dbReference type="SFLD" id="SFLDS00052">
    <property type="entry name" value="Ferric_Reductase_Domain"/>
    <property type="match status" value="1"/>
</dbReference>
<evidence type="ECO:0000256" key="3">
    <source>
        <dbReference type="ARBA" id="ARBA00022448"/>
    </source>
</evidence>
<evidence type="ECO:0000256" key="1">
    <source>
        <dbReference type="ARBA" id="ARBA00004141"/>
    </source>
</evidence>
<feature type="transmembrane region" description="Helical" evidence="10">
    <location>
        <begin position="77"/>
        <end position="97"/>
    </location>
</feature>
<comment type="subcellular location">
    <subcellularLocation>
        <location evidence="1">Membrane</location>
        <topology evidence="1">Multi-pass membrane protein</topology>
    </subcellularLocation>
</comment>
<dbReference type="SUPFAM" id="SSF52343">
    <property type="entry name" value="Ferredoxin reductase-like, C-terminal NADP-linked domain"/>
    <property type="match status" value="1"/>
</dbReference>
<evidence type="ECO:0000313" key="13">
    <source>
        <dbReference type="Proteomes" id="UP000184073"/>
    </source>
</evidence>
<dbReference type="Proteomes" id="UP000184073">
    <property type="component" value="Unassembled WGS sequence"/>
</dbReference>
<dbReference type="GO" id="GO:0000293">
    <property type="term" value="F:ferric-chelate reductase activity"/>
    <property type="evidence" value="ECO:0007669"/>
    <property type="project" value="UniProtKB-ARBA"/>
</dbReference>
<evidence type="ECO:0000256" key="2">
    <source>
        <dbReference type="ARBA" id="ARBA00006278"/>
    </source>
</evidence>
<dbReference type="PROSITE" id="PS51384">
    <property type="entry name" value="FAD_FR"/>
    <property type="match status" value="1"/>
</dbReference>
<dbReference type="GeneID" id="63728948"/>
<dbReference type="Gene3D" id="3.40.50.80">
    <property type="entry name" value="Nucleotide-binding domain of ferredoxin-NADP reductase (FNR) module"/>
    <property type="match status" value="1"/>
</dbReference>
<dbReference type="PANTHER" id="PTHR32361:SF3">
    <property type="entry name" value="REDUCTASE, PUTATIVE (AFU_ORTHOLOGUE AFUA_6G13750)-RELATED"/>
    <property type="match status" value="1"/>
</dbReference>
<dbReference type="STRING" id="1036611.A0A1L9PYN2"/>
<dbReference type="AlphaFoldDB" id="A0A1L9PYN2"/>
<keyword evidence="13" id="KW-1185">Reference proteome</keyword>
<evidence type="ECO:0000259" key="11">
    <source>
        <dbReference type="PROSITE" id="PS51384"/>
    </source>
</evidence>
<keyword evidence="9 10" id="KW-0472">Membrane</keyword>
<protein>
    <recommendedName>
        <fullName evidence="11">FAD-binding FR-type domain-containing protein</fullName>
    </recommendedName>
</protein>
<dbReference type="VEuPathDB" id="FungiDB:ASPVEDRAFT_45971"/>
<dbReference type="SFLD" id="SFLDG01168">
    <property type="entry name" value="Ferric_reductase_subgroup_(FRE"/>
    <property type="match status" value="1"/>
</dbReference>
<evidence type="ECO:0000256" key="4">
    <source>
        <dbReference type="ARBA" id="ARBA00022692"/>
    </source>
</evidence>
<feature type="transmembrane region" description="Helical" evidence="10">
    <location>
        <begin position="282"/>
        <end position="305"/>
    </location>
</feature>
<dbReference type="PANTHER" id="PTHR32361">
    <property type="entry name" value="FERRIC/CUPRIC REDUCTASE TRANSMEMBRANE COMPONENT"/>
    <property type="match status" value="1"/>
</dbReference>
<dbReference type="Pfam" id="PF08030">
    <property type="entry name" value="NAD_binding_6"/>
    <property type="match status" value="1"/>
</dbReference>
<keyword evidence="5" id="KW-0249">Electron transport</keyword>
<dbReference type="CDD" id="cd06186">
    <property type="entry name" value="NOX_Duox_like_FAD_NADP"/>
    <property type="match status" value="1"/>
</dbReference>
<feature type="transmembrane region" description="Helical" evidence="10">
    <location>
        <begin position="201"/>
        <end position="219"/>
    </location>
</feature>
<dbReference type="Pfam" id="PF01794">
    <property type="entry name" value="Ferric_reduct"/>
    <property type="match status" value="1"/>
</dbReference>
<name>A0A1L9PYN2_ASPVE</name>
<feature type="transmembrane region" description="Helical" evidence="10">
    <location>
        <begin position="158"/>
        <end position="181"/>
    </location>
</feature>
<comment type="similarity">
    <text evidence="2">Belongs to the ferric reductase (FRE) family.</text>
</comment>
<dbReference type="InterPro" id="IPR039261">
    <property type="entry name" value="FNR_nucleotide-bd"/>
</dbReference>
<organism evidence="12 13">
    <name type="scientific">Aspergillus versicolor CBS 583.65</name>
    <dbReference type="NCBI Taxonomy" id="1036611"/>
    <lineage>
        <taxon>Eukaryota</taxon>
        <taxon>Fungi</taxon>
        <taxon>Dikarya</taxon>
        <taxon>Ascomycota</taxon>
        <taxon>Pezizomycotina</taxon>
        <taxon>Eurotiomycetes</taxon>
        <taxon>Eurotiomycetidae</taxon>
        <taxon>Eurotiales</taxon>
        <taxon>Aspergillaceae</taxon>
        <taxon>Aspergillus</taxon>
        <taxon>Aspergillus subgen. Nidulantes</taxon>
    </lineage>
</organism>
<dbReference type="OrthoDB" id="167398at2759"/>
<keyword evidence="8" id="KW-0406">Ion transport</keyword>
<gene>
    <name evidence="12" type="ORF">ASPVEDRAFT_45971</name>
</gene>